<dbReference type="RefSeq" id="WP_084416104.1">
    <property type="nucleotide sequence ID" value="NZ_CP015515.1"/>
</dbReference>
<protein>
    <recommendedName>
        <fullName evidence="1">DUF4440 domain-containing protein</fullName>
    </recommendedName>
</protein>
<dbReference type="EMBL" id="CP015515">
    <property type="protein sequence ID" value="AND17930.1"/>
    <property type="molecule type" value="Genomic_DNA"/>
</dbReference>
<proteinExistence type="predicted"/>
<dbReference type="KEGG" id="rtn:A6122_2821"/>
<dbReference type="Pfam" id="PF14534">
    <property type="entry name" value="DUF4440"/>
    <property type="match status" value="1"/>
</dbReference>
<dbReference type="Gene3D" id="3.10.450.50">
    <property type="match status" value="1"/>
</dbReference>
<dbReference type="OrthoDB" id="1551077at2"/>
<accession>A0A160KVF0</accession>
<dbReference type="AlphaFoldDB" id="A0A160KVF0"/>
<gene>
    <name evidence="2" type="ORF">A6122_2821</name>
</gene>
<sequence length="147" mass="15938">MHDDSSARPDSSDLPVDLVAALAAVEAGLAAMAAGDPEPYRRCWADSADSTLFGAFGTIERGRPAIDETLGWVAGRFAAGVLRPHYDVVHASGDLAYTVGHETGETRLDGGELKPVVIRVTHVYRRFDDQGWRIVHRHGDHPPALER</sequence>
<organism evidence="2 3">
    <name type="scientific">Rathayibacter tritici</name>
    <dbReference type="NCBI Taxonomy" id="33888"/>
    <lineage>
        <taxon>Bacteria</taxon>
        <taxon>Bacillati</taxon>
        <taxon>Actinomycetota</taxon>
        <taxon>Actinomycetes</taxon>
        <taxon>Micrococcales</taxon>
        <taxon>Microbacteriaceae</taxon>
        <taxon>Rathayibacter</taxon>
    </lineage>
</organism>
<dbReference type="SUPFAM" id="SSF54427">
    <property type="entry name" value="NTF2-like"/>
    <property type="match status" value="1"/>
</dbReference>
<reference evidence="2 3" key="1">
    <citation type="submission" date="2016-05" db="EMBL/GenBank/DDBJ databases">
        <title>Complete genome sequence of Rathayibacter tritici NCPPB 1953.</title>
        <authorList>
            <person name="Park J."/>
            <person name="Lee H.-H."/>
            <person name="Lee S.-W."/>
            <person name="Seo Y.-S."/>
        </authorList>
    </citation>
    <scope>NUCLEOTIDE SEQUENCE [LARGE SCALE GENOMIC DNA]</scope>
    <source>
        <strain evidence="2 3">NCPPB 1953</strain>
    </source>
</reference>
<evidence type="ECO:0000313" key="3">
    <source>
        <dbReference type="Proteomes" id="UP000077071"/>
    </source>
</evidence>
<dbReference type="InterPro" id="IPR032710">
    <property type="entry name" value="NTF2-like_dom_sf"/>
</dbReference>
<feature type="domain" description="DUF4440" evidence="1">
    <location>
        <begin position="23"/>
        <end position="134"/>
    </location>
</feature>
<evidence type="ECO:0000259" key="1">
    <source>
        <dbReference type="Pfam" id="PF14534"/>
    </source>
</evidence>
<evidence type="ECO:0000313" key="2">
    <source>
        <dbReference type="EMBL" id="AND17930.1"/>
    </source>
</evidence>
<dbReference type="InterPro" id="IPR027843">
    <property type="entry name" value="DUF4440"/>
</dbReference>
<name>A0A160KVF0_9MICO</name>
<dbReference type="Proteomes" id="UP000077071">
    <property type="component" value="Chromosome"/>
</dbReference>
<keyword evidence="3" id="KW-1185">Reference proteome</keyword>
<dbReference type="PATRIC" id="fig|33888.3.peg.3170"/>
<dbReference type="STRING" id="33888.A6122_2821"/>